<name>D8T0Q2_SELML</name>
<reference evidence="1 2" key="1">
    <citation type="journal article" date="2011" name="Science">
        <title>The Selaginella genome identifies genetic changes associated with the evolution of vascular plants.</title>
        <authorList>
            <person name="Banks J.A."/>
            <person name="Nishiyama T."/>
            <person name="Hasebe M."/>
            <person name="Bowman J.L."/>
            <person name="Gribskov M."/>
            <person name="dePamphilis C."/>
            <person name="Albert V.A."/>
            <person name="Aono N."/>
            <person name="Aoyama T."/>
            <person name="Ambrose B.A."/>
            <person name="Ashton N.W."/>
            <person name="Axtell M.J."/>
            <person name="Barker E."/>
            <person name="Barker M.S."/>
            <person name="Bennetzen J.L."/>
            <person name="Bonawitz N.D."/>
            <person name="Chapple C."/>
            <person name="Cheng C."/>
            <person name="Correa L.G."/>
            <person name="Dacre M."/>
            <person name="DeBarry J."/>
            <person name="Dreyer I."/>
            <person name="Elias M."/>
            <person name="Engstrom E.M."/>
            <person name="Estelle M."/>
            <person name="Feng L."/>
            <person name="Finet C."/>
            <person name="Floyd S.K."/>
            <person name="Frommer W.B."/>
            <person name="Fujita T."/>
            <person name="Gramzow L."/>
            <person name="Gutensohn M."/>
            <person name="Harholt J."/>
            <person name="Hattori M."/>
            <person name="Heyl A."/>
            <person name="Hirai T."/>
            <person name="Hiwatashi Y."/>
            <person name="Ishikawa M."/>
            <person name="Iwata M."/>
            <person name="Karol K.G."/>
            <person name="Koehler B."/>
            <person name="Kolukisaoglu U."/>
            <person name="Kubo M."/>
            <person name="Kurata T."/>
            <person name="Lalonde S."/>
            <person name="Li K."/>
            <person name="Li Y."/>
            <person name="Litt A."/>
            <person name="Lyons E."/>
            <person name="Manning G."/>
            <person name="Maruyama T."/>
            <person name="Michael T.P."/>
            <person name="Mikami K."/>
            <person name="Miyazaki S."/>
            <person name="Morinaga S."/>
            <person name="Murata T."/>
            <person name="Mueller-Roeber B."/>
            <person name="Nelson D.R."/>
            <person name="Obara M."/>
            <person name="Oguri Y."/>
            <person name="Olmstead R.G."/>
            <person name="Onodera N."/>
            <person name="Petersen B.L."/>
            <person name="Pils B."/>
            <person name="Prigge M."/>
            <person name="Rensing S.A."/>
            <person name="Riano-Pachon D.M."/>
            <person name="Roberts A.W."/>
            <person name="Sato Y."/>
            <person name="Scheller H.V."/>
            <person name="Schulz B."/>
            <person name="Schulz C."/>
            <person name="Shakirov E.V."/>
            <person name="Shibagaki N."/>
            <person name="Shinohara N."/>
            <person name="Shippen D.E."/>
            <person name="Soerensen I."/>
            <person name="Sotooka R."/>
            <person name="Sugimoto N."/>
            <person name="Sugita M."/>
            <person name="Sumikawa N."/>
            <person name="Tanurdzic M."/>
            <person name="Theissen G."/>
            <person name="Ulvskov P."/>
            <person name="Wakazuki S."/>
            <person name="Weng J.K."/>
            <person name="Willats W.W."/>
            <person name="Wipf D."/>
            <person name="Wolf P.G."/>
            <person name="Yang L."/>
            <person name="Zimmer A.D."/>
            <person name="Zhu Q."/>
            <person name="Mitros T."/>
            <person name="Hellsten U."/>
            <person name="Loque D."/>
            <person name="Otillar R."/>
            <person name="Salamov A."/>
            <person name="Schmutz J."/>
            <person name="Shapiro H."/>
            <person name="Lindquist E."/>
            <person name="Lucas S."/>
            <person name="Rokhsar D."/>
            <person name="Grigoriev I.V."/>
        </authorList>
    </citation>
    <scope>NUCLEOTIDE SEQUENCE [LARGE SCALE GENOMIC DNA]</scope>
</reference>
<evidence type="ECO:0000313" key="1">
    <source>
        <dbReference type="EMBL" id="EFJ09784.1"/>
    </source>
</evidence>
<dbReference type="HOGENOM" id="CLU_988337_0_0_1"/>
<organism evidence="2">
    <name type="scientific">Selaginella moellendorffii</name>
    <name type="common">Spikemoss</name>
    <dbReference type="NCBI Taxonomy" id="88036"/>
    <lineage>
        <taxon>Eukaryota</taxon>
        <taxon>Viridiplantae</taxon>
        <taxon>Streptophyta</taxon>
        <taxon>Embryophyta</taxon>
        <taxon>Tracheophyta</taxon>
        <taxon>Lycopodiopsida</taxon>
        <taxon>Selaginellales</taxon>
        <taxon>Selaginellaceae</taxon>
        <taxon>Selaginella</taxon>
    </lineage>
</organism>
<dbReference type="InParanoid" id="D8T0Q2"/>
<dbReference type="EMBL" id="GL377659">
    <property type="protein sequence ID" value="EFJ09784.1"/>
    <property type="molecule type" value="Genomic_DNA"/>
</dbReference>
<protein>
    <submittedName>
        <fullName evidence="1">Uncharacterized protein</fullName>
    </submittedName>
</protein>
<dbReference type="KEGG" id="smo:SELMODRAFT_427790"/>
<keyword evidence="2" id="KW-1185">Reference proteome</keyword>
<accession>D8T0Q2</accession>
<dbReference type="AlphaFoldDB" id="D8T0Q2"/>
<gene>
    <name evidence="1" type="ORF">SELMODRAFT_427790</name>
</gene>
<dbReference type="Gramene" id="EFJ09784">
    <property type="protein sequence ID" value="EFJ09784"/>
    <property type="gene ID" value="SELMODRAFT_427790"/>
</dbReference>
<dbReference type="Proteomes" id="UP000001514">
    <property type="component" value="Unassembled WGS sequence"/>
</dbReference>
<proteinExistence type="predicted"/>
<sequence>MEQSHEQQVGDDFDSEDVGCLGIPETLEACDFSSEDVDCLEALGMFEPYPDPGKLAITRESSAGKTKFSLLPLKGCIPATISSAVMLLLIMGQSCSAFPTPATWLASRSPEVHAPYKKGTIESDRDTSLVLMADPCAPGRFKLVLFRWRWPWIYDSVTDSWTERSSFHLGHRYSFNPVRDCAWEKGCGGVWYLLDRRMSMRVLCYRLVDDSWSCWRLHGAESSLKTFKPVPCRGRLLIVNDASWGGWNRRDWQLGWGSVCGGVEDQTQTWTRTAVWLRDARV</sequence>
<evidence type="ECO:0000313" key="2">
    <source>
        <dbReference type="Proteomes" id="UP000001514"/>
    </source>
</evidence>